<dbReference type="EMBL" id="BAABUJ010000008">
    <property type="protein sequence ID" value="GAA5797796.1"/>
    <property type="molecule type" value="Genomic_DNA"/>
</dbReference>
<organism evidence="1 2">
    <name type="scientific">Helicostylum pulchrum</name>
    <dbReference type="NCBI Taxonomy" id="562976"/>
    <lineage>
        <taxon>Eukaryota</taxon>
        <taxon>Fungi</taxon>
        <taxon>Fungi incertae sedis</taxon>
        <taxon>Mucoromycota</taxon>
        <taxon>Mucoromycotina</taxon>
        <taxon>Mucoromycetes</taxon>
        <taxon>Mucorales</taxon>
        <taxon>Mucorineae</taxon>
        <taxon>Mucoraceae</taxon>
        <taxon>Helicostylum</taxon>
    </lineage>
</organism>
<evidence type="ECO:0000313" key="1">
    <source>
        <dbReference type="EMBL" id="GAA5797796.1"/>
    </source>
</evidence>
<protein>
    <submittedName>
        <fullName evidence="1">Uncharacterized protein</fullName>
    </submittedName>
</protein>
<dbReference type="SUPFAM" id="SSF52047">
    <property type="entry name" value="RNI-like"/>
    <property type="match status" value="1"/>
</dbReference>
<reference evidence="1 2" key="1">
    <citation type="submission" date="2024-04" db="EMBL/GenBank/DDBJ databases">
        <title>genome sequences of Mucor flavus KT1a and Helicostylum pulchrum KT1b strains isolation_sourced from the surface of a dry-aged beef.</title>
        <authorList>
            <person name="Toyotome T."/>
            <person name="Hosono M."/>
            <person name="Torimaru M."/>
            <person name="Fukuda K."/>
            <person name="Mikami N."/>
        </authorList>
    </citation>
    <scope>NUCLEOTIDE SEQUENCE [LARGE SCALE GENOMIC DNA]</scope>
    <source>
        <strain evidence="1 2">KT1b</strain>
    </source>
</reference>
<dbReference type="Gene3D" id="3.80.10.10">
    <property type="entry name" value="Ribonuclease Inhibitor"/>
    <property type="match status" value="1"/>
</dbReference>
<name>A0ABP9XSN5_9FUNG</name>
<gene>
    <name evidence="1" type="ORF">HPULCUR_003191</name>
</gene>
<dbReference type="Proteomes" id="UP001476247">
    <property type="component" value="Unassembled WGS sequence"/>
</dbReference>
<evidence type="ECO:0000313" key="2">
    <source>
        <dbReference type="Proteomes" id="UP001476247"/>
    </source>
</evidence>
<accession>A0ABP9XSN5</accession>
<proteinExistence type="predicted"/>
<comment type="caution">
    <text evidence="1">The sequence shown here is derived from an EMBL/GenBank/DDBJ whole genome shotgun (WGS) entry which is preliminary data.</text>
</comment>
<sequence length="416" mass="48416">MPTCWTHLDFAPYSNINNGELLNFLKDKHIRLYNYTPMITRLDLSGCWCLSQDMIVGLSRSFSSLNELHLNGYRLQSTKYQERDHLYQMRPSHDLASMTMDLSKKTMYQLKVPLILLVSILGDMQDNIKTLSIQYQDLTPIQYRYSTIFSQIQHLDISSCTLSQAGLQTLLRKSGQQLISLKMLNIELNTLTWLSLGQLCQKLICLHISCTDPGYLGCVRHCISNLNELQDFRLTRMRTGSLDSIIQKLNPKILTRLDLSPKMNIYLNGLRKFAAIKTTEHDLLLSEMGVSHLFACHQLVELRLCFPIVSAEYLYTLCRYLPQLEIFELRRQEHQQEVDDLKGLNYLVNLKEIYLYSVIVTNQCMDTLAMLPLRHVTLICHRTIDHTILYRSKDLKSIHLGQNFSFQKNGNHWYKL</sequence>
<keyword evidence="2" id="KW-1185">Reference proteome</keyword>
<dbReference type="InterPro" id="IPR032675">
    <property type="entry name" value="LRR_dom_sf"/>
</dbReference>